<feature type="domain" description="RING-type" evidence="10">
    <location>
        <begin position="183"/>
        <end position="380"/>
    </location>
</feature>
<dbReference type="EC" id="2.3.2.31" evidence="2"/>
<dbReference type="CDD" id="cd22584">
    <property type="entry name" value="Rcat_RBR_unk"/>
    <property type="match status" value="1"/>
</dbReference>
<dbReference type="InterPro" id="IPR017907">
    <property type="entry name" value="Znf_RING_CS"/>
</dbReference>
<dbReference type="InterPro" id="IPR031127">
    <property type="entry name" value="E3_UB_ligase_RBR"/>
</dbReference>
<reference evidence="11 12" key="1">
    <citation type="submission" date="2023-01" db="EMBL/GenBank/DDBJ databases">
        <title>Analysis of 21 Apiospora genomes using comparative genomics revels a genus with tremendous synthesis potential of carbohydrate active enzymes and secondary metabolites.</title>
        <authorList>
            <person name="Sorensen T."/>
        </authorList>
    </citation>
    <scope>NUCLEOTIDE SEQUENCE [LARGE SCALE GENOMIC DNA]</scope>
    <source>
        <strain evidence="11 12">CBS 24483</strain>
    </source>
</reference>
<evidence type="ECO:0000256" key="7">
    <source>
        <dbReference type="ARBA" id="ARBA00022786"/>
    </source>
</evidence>
<dbReference type="InterPro" id="IPR009030">
    <property type="entry name" value="Growth_fac_rcpt_cys_sf"/>
</dbReference>
<dbReference type="SUPFAM" id="SSF57184">
    <property type="entry name" value="Growth factor receptor domain"/>
    <property type="match status" value="1"/>
</dbReference>
<accession>A0ABR1QIE8</accession>
<evidence type="ECO:0000256" key="1">
    <source>
        <dbReference type="ARBA" id="ARBA00001798"/>
    </source>
</evidence>
<evidence type="ECO:0000256" key="4">
    <source>
        <dbReference type="ARBA" id="ARBA00022723"/>
    </source>
</evidence>
<evidence type="ECO:0000256" key="8">
    <source>
        <dbReference type="ARBA" id="ARBA00022833"/>
    </source>
</evidence>
<evidence type="ECO:0000313" key="11">
    <source>
        <dbReference type="EMBL" id="KAK7956509.1"/>
    </source>
</evidence>
<dbReference type="Pfam" id="PF01485">
    <property type="entry name" value="IBR"/>
    <property type="match status" value="1"/>
</dbReference>
<dbReference type="PROSITE" id="PS00518">
    <property type="entry name" value="ZF_RING_1"/>
    <property type="match status" value="1"/>
</dbReference>
<dbReference type="Proteomes" id="UP001391051">
    <property type="component" value="Unassembled WGS sequence"/>
</dbReference>
<dbReference type="EMBL" id="JAQQWE010000004">
    <property type="protein sequence ID" value="KAK7956509.1"/>
    <property type="molecule type" value="Genomic_DNA"/>
</dbReference>
<dbReference type="RefSeq" id="XP_066701815.1">
    <property type="nucleotide sequence ID" value="XM_066841953.1"/>
</dbReference>
<dbReference type="InterPro" id="IPR002867">
    <property type="entry name" value="IBR_dom"/>
</dbReference>
<keyword evidence="6" id="KW-0863">Zinc-finger</keyword>
<evidence type="ECO:0000256" key="2">
    <source>
        <dbReference type="ARBA" id="ARBA00012251"/>
    </source>
</evidence>
<gene>
    <name evidence="11" type="ORF">PG986_005731</name>
</gene>
<evidence type="ECO:0000256" key="6">
    <source>
        <dbReference type="ARBA" id="ARBA00022771"/>
    </source>
</evidence>
<dbReference type="PANTHER" id="PTHR11685">
    <property type="entry name" value="RBR FAMILY RING FINGER AND IBR DOMAIN-CONTAINING"/>
    <property type="match status" value="1"/>
</dbReference>
<evidence type="ECO:0000256" key="5">
    <source>
        <dbReference type="ARBA" id="ARBA00022737"/>
    </source>
</evidence>
<feature type="region of interest" description="Disordered" evidence="9">
    <location>
        <begin position="107"/>
        <end position="129"/>
    </location>
</feature>
<evidence type="ECO:0000259" key="10">
    <source>
        <dbReference type="PROSITE" id="PS51873"/>
    </source>
</evidence>
<dbReference type="Gene3D" id="1.20.120.1750">
    <property type="match status" value="1"/>
</dbReference>
<keyword evidence="5" id="KW-0677">Repeat</keyword>
<protein>
    <recommendedName>
        <fullName evidence="2">RBR-type E3 ubiquitin transferase</fullName>
        <ecNumber evidence="2">2.3.2.31</ecNumber>
    </recommendedName>
</protein>
<dbReference type="GeneID" id="92075015"/>
<evidence type="ECO:0000256" key="3">
    <source>
        <dbReference type="ARBA" id="ARBA00022679"/>
    </source>
</evidence>
<dbReference type="SUPFAM" id="SSF57850">
    <property type="entry name" value="RING/U-box"/>
    <property type="match status" value="2"/>
</dbReference>
<organism evidence="11 12">
    <name type="scientific">Apiospora aurea</name>
    <dbReference type="NCBI Taxonomy" id="335848"/>
    <lineage>
        <taxon>Eukaryota</taxon>
        <taxon>Fungi</taxon>
        <taxon>Dikarya</taxon>
        <taxon>Ascomycota</taxon>
        <taxon>Pezizomycotina</taxon>
        <taxon>Sordariomycetes</taxon>
        <taxon>Xylariomycetidae</taxon>
        <taxon>Amphisphaeriales</taxon>
        <taxon>Apiosporaceae</taxon>
        <taxon>Apiospora</taxon>
    </lineage>
</organism>
<proteinExistence type="predicted"/>
<comment type="catalytic activity">
    <reaction evidence="1">
        <text>[E2 ubiquitin-conjugating enzyme]-S-ubiquitinyl-L-cysteine + [acceptor protein]-L-lysine = [E2 ubiquitin-conjugating enzyme]-L-cysteine + [acceptor protein]-N(6)-ubiquitinyl-L-lysine.</text>
        <dbReference type="EC" id="2.3.2.31"/>
    </reaction>
</comment>
<comment type="caution">
    <text evidence="11">The sequence shown here is derived from an EMBL/GenBank/DDBJ whole genome shotgun (WGS) entry which is preliminary data.</text>
</comment>
<name>A0ABR1QIE8_9PEZI</name>
<evidence type="ECO:0000313" key="12">
    <source>
        <dbReference type="Proteomes" id="UP001391051"/>
    </source>
</evidence>
<keyword evidence="8" id="KW-0862">Zinc</keyword>
<evidence type="ECO:0000256" key="9">
    <source>
        <dbReference type="SAM" id="MobiDB-lite"/>
    </source>
</evidence>
<dbReference type="PROSITE" id="PS51873">
    <property type="entry name" value="TRIAD"/>
    <property type="match status" value="1"/>
</dbReference>
<keyword evidence="4" id="KW-0479">Metal-binding</keyword>
<keyword evidence="3" id="KW-0808">Transferase</keyword>
<keyword evidence="12" id="KW-1185">Reference proteome</keyword>
<dbReference type="InterPro" id="IPR044066">
    <property type="entry name" value="TRIAD_supradom"/>
</dbReference>
<keyword evidence="7" id="KW-0833">Ubl conjugation pathway</keyword>
<sequence length="482" mass="54278">MTLTEQPRTPLVGIDDETVALILELQRQDGETLVSMTKGKQVEGTAPCDAEIALKLYLEEHAVATVSALDRRMASSIQTAVRKDADALKKLADEENVANQDRHLSLELSSGRLPEPTATSATPLQPIDSTDEDDVELIEKMSCIYVTGEQDSPDEGYDTQDDRVSVAGQAAESSAWAAFRPHRARRCIACGDRRHFTNVSRAPCQHEYCRDCLLRLFEDSMRDETLFPPRCCKRPLPLDKNILFLPQAVVETFRKKTVEFSTPNRTYCHRKECLAFISPARYVNGVARCGDCGANTCASCKGASHSGDCPHDENLQQVMELARSKGWQRCKECWTMAELKTGCYHITCRCGAQFCYICGTPWEPIGRGQWKKQCDCVQWDEHRLLERAAEIDARDHVVRLLPGPGAVLGPQGDGAAAAAVRARRINRLVLNLRENHECDHLRWRERPGPRECEECGDEMPLFIYECRQCHIMACRRCRYNSL</sequence>